<dbReference type="AlphaFoldDB" id="A0A5B7J492"/>
<evidence type="ECO:0000313" key="3">
    <source>
        <dbReference type="Proteomes" id="UP000324222"/>
    </source>
</evidence>
<evidence type="ECO:0000256" key="1">
    <source>
        <dbReference type="SAM" id="MobiDB-lite"/>
    </source>
</evidence>
<name>A0A5B7J492_PORTR</name>
<accession>A0A5B7J492</accession>
<organism evidence="2 3">
    <name type="scientific">Portunus trituberculatus</name>
    <name type="common">Swimming crab</name>
    <name type="synonym">Neptunus trituberculatus</name>
    <dbReference type="NCBI Taxonomy" id="210409"/>
    <lineage>
        <taxon>Eukaryota</taxon>
        <taxon>Metazoa</taxon>
        <taxon>Ecdysozoa</taxon>
        <taxon>Arthropoda</taxon>
        <taxon>Crustacea</taxon>
        <taxon>Multicrustacea</taxon>
        <taxon>Malacostraca</taxon>
        <taxon>Eumalacostraca</taxon>
        <taxon>Eucarida</taxon>
        <taxon>Decapoda</taxon>
        <taxon>Pleocyemata</taxon>
        <taxon>Brachyura</taxon>
        <taxon>Eubrachyura</taxon>
        <taxon>Portunoidea</taxon>
        <taxon>Portunidae</taxon>
        <taxon>Portuninae</taxon>
        <taxon>Portunus</taxon>
    </lineage>
</organism>
<reference evidence="2 3" key="1">
    <citation type="submission" date="2019-05" db="EMBL/GenBank/DDBJ databases">
        <title>Another draft genome of Portunus trituberculatus and its Hox gene families provides insights of decapod evolution.</title>
        <authorList>
            <person name="Jeong J.-H."/>
            <person name="Song I."/>
            <person name="Kim S."/>
            <person name="Choi T."/>
            <person name="Kim D."/>
            <person name="Ryu S."/>
            <person name="Kim W."/>
        </authorList>
    </citation>
    <scope>NUCLEOTIDE SEQUENCE [LARGE SCALE GENOMIC DNA]</scope>
    <source>
        <tissue evidence="2">Muscle</tissue>
    </source>
</reference>
<keyword evidence="3" id="KW-1185">Reference proteome</keyword>
<dbReference type="Proteomes" id="UP000324222">
    <property type="component" value="Unassembled WGS sequence"/>
</dbReference>
<gene>
    <name evidence="2" type="ORF">E2C01_085980</name>
</gene>
<sequence>MKHFNHFIPHQLIHKVKKHEEKDLHLSLAPREGGDLTPFTHKAHTGVLPQHSTPDGIHTPATTHAKPPSHKTLGSISRTTCLTSFFYFPAGLCEVPMVLASDINR</sequence>
<protein>
    <submittedName>
        <fullName evidence="2">Uncharacterized protein</fullName>
    </submittedName>
</protein>
<dbReference type="EMBL" id="VSRR010086165">
    <property type="protein sequence ID" value="MPC90972.1"/>
    <property type="molecule type" value="Genomic_DNA"/>
</dbReference>
<comment type="caution">
    <text evidence="2">The sequence shown here is derived from an EMBL/GenBank/DDBJ whole genome shotgun (WGS) entry which is preliminary data.</text>
</comment>
<feature type="region of interest" description="Disordered" evidence="1">
    <location>
        <begin position="29"/>
        <end position="73"/>
    </location>
</feature>
<evidence type="ECO:0000313" key="2">
    <source>
        <dbReference type="EMBL" id="MPC90972.1"/>
    </source>
</evidence>
<proteinExistence type="predicted"/>